<dbReference type="AlphaFoldDB" id="A0A453SHG0"/>
<dbReference type="STRING" id="200361.A0A453SHG0"/>
<sequence>MPGSRRSLRVPMLVVLAFEDAREAIDRALVVRGGQIVASFESIILDLYDERRLNEADNLSQDMGKKGFKPTICMFEAKIVVDPRCHSLPAPALLLHLGDSGGGGQWAMELQLRRKDGDADGW</sequence>
<evidence type="ECO:0000313" key="1">
    <source>
        <dbReference type="EnsemblPlants" id="AET7Gv20943400.1"/>
    </source>
</evidence>
<reference evidence="1" key="4">
    <citation type="submission" date="2019-03" db="UniProtKB">
        <authorList>
            <consortium name="EnsemblPlants"/>
        </authorList>
    </citation>
    <scope>IDENTIFICATION</scope>
</reference>
<evidence type="ECO:0008006" key="3">
    <source>
        <dbReference type="Google" id="ProtNLM"/>
    </source>
</evidence>
<reference evidence="1" key="3">
    <citation type="journal article" date="2017" name="Nature">
        <title>Genome sequence of the progenitor of the wheat D genome Aegilops tauschii.</title>
        <authorList>
            <person name="Luo M.C."/>
            <person name="Gu Y.Q."/>
            <person name="Puiu D."/>
            <person name="Wang H."/>
            <person name="Twardziok S.O."/>
            <person name="Deal K.R."/>
            <person name="Huo N."/>
            <person name="Zhu T."/>
            <person name="Wang L."/>
            <person name="Wang Y."/>
            <person name="McGuire P.E."/>
            <person name="Liu S."/>
            <person name="Long H."/>
            <person name="Ramasamy R.K."/>
            <person name="Rodriguez J.C."/>
            <person name="Van S.L."/>
            <person name="Yuan L."/>
            <person name="Wang Z."/>
            <person name="Xia Z."/>
            <person name="Xiao L."/>
            <person name="Anderson O.D."/>
            <person name="Ouyang S."/>
            <person name="Liang Y."/>
            <person name="Zimin A.V."/>
            <person name="Pertea G."/>
            <person name="Qi P."/>
            <person name="Bennetzen J.L."/>
            <person name="Dai X."/>
            <person name="Dawson M.W."/>
            <person name="Muller H.G."/>
            <person name="Kugler K."/>
            <person name="Rivarola-Duarte L."/>
            <person name="Spannagl M."/>
            <person name="Mayer K.F.X."/>
            <person name="Lu F.H."/>
            <person name="Bevan M.W."/>
            <person name="Leroy P."/>
            <person name="Li P."/>
            <person name="You F.M."/>
            <person name="Sun Q."/>
            <person name="Liu Z."/>
            <person name="Lyons E."/>
            <person name="Wicker T."/>
            <person name="Salzberg S.L."/>
            <person name="Devos K.M."/>
            <person name="Dvorak J."/>
        </authorList>
    </citation>
    <scope>NUCLEOTIDE SEQUENCE [LARGE SCALE GENOMIC DNA]</scope>
    <source>
        <strain evidence="1">cv. AL8/78</strain>
    </source>
</reference>
<name>A0A453SHG0_AEGTS</name>
<dbReference type="EnsemblPlants" id="AET7Gv20943400.1">
    <property type="protein sequence ID" value="AET7Gv20943400.1"/>
    <property type="gene ID" value="AET7Gv20943400"/>
</dbReference>
<reference evidence="2" key="1">
    <citation type="journal article" date="2014" name="Science">
        <title>Ancient hybridizations among the ancestral genomes of bread wheat.</title>
        <authorList>
            <consortium name="International Wheat Genome Sequencing Consortium,"/>
            <person name="Marcussen T."/>
            <person name="Sandve S.R."/>
            <person name="Heier L."/>
            <person name="Spannagl M."/>
            <person name="Pfeifer M."/>
            <person name="Jakobsen K.S."/>
            <person name="Wulff B.B."/>
            <person name="Steuernagel B."/>
            <person name="Mayer K.F."/>
            <person name="Olsen O.A."/>
        </authorList>
    </citation>
    <scope>NUCLEOTIDE SEQUENCE [LARGE SCALE GENOMIC DNA]</scope>
    <source>
        <strain evidence="2">cv. AL8/78</strain>
    </source>
</reference>
<accession>A0A453SHG0</accession>
<proteinExistence type="predicted"/>
<organism evidence="1 2">
    <name type="scientific">Aegilops tauschii subsp. strangulata</name>
    <name type="common">Goatgrass</name>
    <dbReference type="NCBI Taxonomy" id="200361"/>
    <lineage>
        <taxon>Eukaryota</taxon>
        <taxon>Viridiplantae</taxon>
        <taxon>Streptophyta</taxon>
        <taxon>Embryophyta</taxon>
        <taxon>Tracheophyta</taxon>
        <taxon>Spermatophyta</taxon>
        <taxon>Magnoliopsida</taxon>
        <taxon>Liliopsida</taxon>
        <taxon>Poales</taxon>
        <taxon>Poaceae</taxon>
        <taxon>BOP clade</taxon>
        <taxon>Pooideae</taxon>
        <taxon>Triticodae</taxon>
        <taxon>Triticeae</taxon>
        <taxon>Triticinae</taxon>
        <taxon>Aegilops</taxon>
    </lineage>
</organism>
<protein>
    <recommendedName>
        <fullName evidence="3">Pentatricopeptide repeat-containing protein</fullName>
    </recommendedName>
</protein>
<keyword evidence="2" id="KW-1185">Reference proteome</keyword>
<dbReference type="Gramene" id="AET7Gv20943400.1">
    <property type="protein sequence ID" value="AET7Gv20943400.1"/>
    <property type="gene ID" value="AET7Gv20943400"/>
</dbReference>
<evidence type="ECO:0000313" key="2">
    <source>
        <dbReference type="Proteomes" id="UP000015105"/>
    </source>
</evidence>
<dbReference type="Proteomes" id="UP000015105">
    <property type="component" value="Chromosome 7D"/>
</dbReference>
<reference evidence="2" key="2">
    <citation type="journal article" date="2017" name="Nat. Plants">
        <title>The Aegilops tauschii genome reveals multiple impacts of transposons.</title>
        <authorList>
            <person name="Zhao G."/>
            <person name="Zou C."/>
            <person name="Li K."/>
            <person name="Wang K."/>
            <person name="Li T."/>
            <person name="Gao L."/>
            <person name="Zhang X."/>
            <person name="Wang H."/>
            <person name="Yang Z."/>
            <person name="Liu X."/>
            <person name="Jiang W."/>
            <person name="Mao L."/>
            <person name="Kong X."/>
            <person name="Jiao Y."/>
            <person name="Jia J."/>
        </authorList>
    </citation>
    <scope>NUCLEOTIDE SEQUENCE [LARGE SCALE GENOMIC DNA]</scope>
    <source>
        <strain evidence="2">cv. AL8/78</strain>
    </source>
</reference>
<reference evidence="1" key="5">
    <citation type="journal article" date="2021" name="G3 (Bethesda)">
        <title>Aegilops tauschii genome assembly Aet v5.0 features greater sequence contiguity and improved annotation.</title>
        <authorList>
            <person name="Wang L."/>
            <person name="Zhu T."/>
            <person name="Rodriguez J.C."/>
            <person name="Deal K.R."/>
            <person name="Dubcovsky J."/>
            <person name="McGuire P.E."/>
            <person name="Lux T."/>
            <person name="Spannagl M."/>
            <person name="Mayer K.F.X."/>
            <person name="Baldrich P."/>
            <person name="Meyers B.C."/>
            <person name="Huo N."/>
            <person name="Gu Y.Q."/>
            <person name="Zhou H."/>
            <person name="Devos K.M."/>
            <person name="Bennetzen J.L."/>
            <person name="Unver T."/>
            <person name="Budak H."/>
            <person name="Gulick P.J."/>
            <person name="Galiba G."/>
            <person name="Kalapos B."/>
            <person name="Nelson D.R."/>
            <person name="Li P."/>
            <person name="You F.M."/>
            <person name="Luo M.C."/>
            <person name="Dvorak J."/>
        </authorList>
    </citation>
    <scope>NUCLEOTIDE SEQUENCE [LARGE SCALE GENOMIC DNA]</scope>
    <source>
        <strain evidence="1">cv. AL8/78</strain>
    </source>
</reference>